<evidence type="ECO:0000256" key="1">
    <source>
        <dbReference type="SAM" id="Phobius"/>
    </source>
</evidence>
<evidence type="ECO:0000259" key="2">
    <source>
        <dbReference type="PROSITE" id="PS50887"/>
    </source>
</evidence>
<dbReference type="PROSITE" id="PS50887">
    <property type="entry name" value="GGDEF"/>
    <property type="match status" value="1"/>
</dbReference>
<evidence type="ECO:0000313" key="4">
    <source>
        <dbReference type="Proteomes" id="UP000031967"/>
    </source>
</evidence>
<feature type="domain" description="GGDEF" evidence="2">
    <location>
        <begin position="256"/>
        <end position="378"/>
    </location>
</feature>
<keyword evidence="1" id="KW-0812">Transmembrane</keyword>
<feature type="transmembrane region" description="Helical" evidence="1">
    <location>
        <begin position="170"/>
        <end position="189"/>
    </location>
</feature>
<protein>
    <submittedName>
        <fullName evidence="3">Diguanylate cyclase</fullName>
    </submittedName>
</protein>
<dbReference type="Pfam" id="PF00990">
    <property type="entry name" value="GGDEF"/>
    <property type="match status" value="1"/>
</dbReference>
<comment type="caution">
    <text evidence="3">The sequence shown here is derived from an EMBL/GenBank/DDBJ whole genome shotgun (WGS) entry which is preliminary data.</text>
</comment>
<feature type="transmembrane region" description="Helical" evidence="1">
    <location>
        <begin position="195"/>
        <end position="216"/>
    </location>
</feature>
<feature type="transmembrane region" description="Helical" evidence="1">
    <location>
        <begin position="42"/>
        <end position="63"/>
    </location>
</feature>
<dbReference type="InterPro" id="IPR050469">
    <property type="entry name" value="Diguanylate_Cyclase"/>
</dbReference>
<reference evidence="3 4" key="1">
    <citation type="submission" date="2014-12" db="EMBL/GenBank/DDBJ databases">
        <title>Draft genome sequence of Paenibacillus kamchatkensis strain B-2647.</title>
        <authorList>
            <person name="Karlyshev A.V."/>
            <person name="Kudryashova E.B."/>
        </authorList>
    </citation>
    <scope>NUCLEOTIDE SEQUENCE [LARGE SCALE GENOMIC DNA]</scope>
    <source>
        <strain evidence="3 4">VKM B-2647</strain>
    </source>
</reference>
<dbReference type="SUPFAM" id="SSF55073">
    <property type="entry name" value="Nucleotide cyclase"/>
    <property type="match status" value="1"/>
</dbReference>
<sequence>MTLSDLLSGKALPLISDLIVLVILSLMLVMSIRLWQDRRKRAYRSLTVSICIVMAHYGLQLYFHLAEPASGAATYWTSVLKIVSFLLVNMGVYQLYNPTLPRHRVLFVFFLALTFAVSLLHVFVPHWFAGTEAQERLLQDIGLELYLFVLIFLGFYLISPFIGQTGKYQAALTVYFTGHIAHVLNQYVFGGEQTALGLLEHVLPIAFYFLLFMLLFDRVVELMHAIYSTSITDGLTRLYNRKFFDKRVTQYVQRGYPVAVMFSDIDNFKKLNDTKGHHVGDEVLKQVADILRQESEECGVAGRYGGEEMVVLVTDPAVNIAEFAEHVRRRVESETTVTVSLGCCKIRRGMTAEELIRRADEAMYKAKTSGKNKVVSYG</sequence>
<gene>
    <name evidence="3" type="ORF">SD70_27650</name>
</gene>
<dbReference type="CDD" id="cd01949">
    <property type="entry name" value="GGDEF"/>
    <property type="match status" value="1"/>
</dbReference>
<feature type="transmembrane region" description="Helical" evidence="1">
    <location>
        <begin position="75"/>
        <end position="93"/>
    </location>
</feature>
<keyword evidence="1" id="KW-1133">Transmembrane helix</keyword>
<organism evidence="3 4">
    <name type="scientific">Gordoniibacillus kamchatkensis</name>
    <dbReference type="NCBI Taxonomy" id="1590651"/>
    <lineage>
        <taxon>Bacteria</taxon>
        <taxon>Bacillati</taxon>
        <taxon>Bacillota</taxon>
        <taxon>Bacilli</taxon>
        <taxon>Bacillales</taxon>
        <taxon>Paenibacillaceae</taxon>
        <taxon>Gordoniibacillus</taxon>
    </lineage>
</organism>
<keyword evidence="4" id="KW-1185">Reference proteome</keyword>
<dbReference type="InterPro" id="IPR043128">
    <property type="entry name" value="Rev_trsase/Diguanyl_cyclase"/>
</dbReference>
<proteinExistence type="predicted"/>
<dbReference type="PANTHER" id="PTHR45138">
    <property type="entry name" value="REGULATORY COMPONENTS OF SENSORY TRANSDUCTION SYSTEM"/>
    <property type="match status" value="1"/>
</dbReference>
<dbReference type="Gene3D" id="3.30.70.270">
    <property type="match status" value="1"/>
</dbReference>
<dbReference type="SMART" id="SM00267">
    <property type="entry name" value="GGDEF"/>
    <property type="match status" value="1"/>
</dbReference>
<accession>A0ABR5AB86</accession>
<feature type="transmembrane region" description="Helical" evidence="1">
    <location>
        <begin position="12"/>
        <end position="30"/>
    </location>
</feature>
<feature type="transmembrane region" description="Helical" evidence="1">
    <location>
        <begin position="105"/>
        <end position="129"/>
    </location>
</feature>
<dbReference type="InterPro" id="IPR029787">
    <property type="entry name" value="Nucleotide_cyclase"/>
</dbReference>
<evidence type="ECO:0000313" key="3">
    <source>
        <dbReference type="EMBL" id="KIL38252.1"/>
    </source>
</evidence>
<dbReference type="InterPro" id="IPR000160">
    <property type="entry name" value="GGDEF_dom"/>
</dbReference>
<dbReference type="EMBL" id="JXAK01000069">
    <property type="protein sequence ID" value="KIL38252.1"/>
    <property type="molecule type" value="Genomic_DNA"/>
</dbReference>
<feature type="transmembrane region" description="Helical" evidence="1">
    <location>
        <begin position="141"/>
        <end position="158"/>
    </location>
</feature>
<dbReference type="RefSeq" id="WP_041051597.1">
    <property type="nucleotide sequence ID" value="NZ_JXAK01000069.1"/>
</dbReference>
<dbReference type="PANTHER" id="PTHR45138:SF9">
    <property type="entry name" value="DIGUANYLATE CYCLASE DGCM-RELATED"/>
    <property type="match status" value="1"/>
</dbReference>
<name>A0ABR5AB86_9BACL</name>
<dbReference type="NCBIfam" id="TIGR00254">
    <property type="entry name" value="GGDEF"/>
    <property type="match status" value="1"/>
</dbReference>
<keyword evidence="1" id="KW-0472">Membrane</keyword>
<dbReference type="Proteomes" id="UP000031967">
    <property type="component" value="Unassembled WGS sequence"/>
</dbReference>